<dbReference type="OrthoDB" id="440553at2759"/>
<feature type="transmembrane region" description="Helical" evidence="7">
    <location>
        <begin position="142"/>
        <end position="161"/>
    </location>
</feature>
<evidence type="ECO:0000256" key="2">
    <source>
        <dbReference type="ARBA" id="ARBA00022448"/>
    </source>
</evidence>
<dbReference type="InterPro" id="IPR036259">
    <property type="entry name" value="MFS_trans_sf"/>
</dbReference>
<dbReference type="Pfam" id="PF07690">
    <property type="entry name" value="MFS_1"/>
    <property type="match status" value="1"/>
</dbReference>
<dbReference type="InterPro" id="IPR050930">
    <property type="entry name" value="MFS_Vesicular_Transporter"/>
</dbReference>
<evidence type="ECO:0000256" key="6">
    <source>
        <dbReference type="SAM" id="MobiDB-lite"/>
    </source>
</evidence>
<feature type="transmembrane region" description="Helical" evidence="7">
    <location>
        <begin position="373"/>
        <end position="393"/>
    </location>
</feature>
<proteinExistence type="predicted"/>
<feature type="transmembrane region" description="Helical" evidence="7">
    <location>
        <begin position="206"/>
        <end position="231"/>
    </location>
</feature>
<evidence type="ECO:0000256" key="7">
    <source>
        <dbReference type="SAM" id="Phobius"/>
    </source>
</evidence>
<evidence type="ECO:0000256" key="1">
    <source>
        <dbReference type="ARBA" id="ARBA00004141"/>
    </source>
</evidence>
<dbReference type="AlphaFoldDB" id="A0A8J5XKQ5"/>
<evidence type="ECO:0000313" key="10">
    <source>
        <dbReference type="Proteomes" id="UP000751190"/>
    </source>
</evidence>
<keyword evidence="10" id="KW-1185">Reference proteome</keyword>
<comment type="caution">
    <text evidence="9">The sequence shown here is derived from an EMBL/GenBank/DDBJ whole genome shotgun (WGS) entry which is preliminary data.</text>
</comment>
<dbReference type="OMA" id="AYDEIGW"/>
<keyword evidence="4 7" id="KW-1133">Transmembrane helix</keyword>
<feature type="transmembrane region" description="Helical" evidence="7">
    <location>
        <begin position="167"/>
        <end position="194"/>
    </location>
</feature>
<evidence type="ECO:0000256" key="4">
    <source>
        <dbReference type="ARBA" id="ARBA00022989"/>
    </source>
</evidence>
<dbReference type="PANTHER" id="PTHR23506">
    <property type="entry name" value="GH10249P"/>
    <property type="match status" value="1"/>
</dbReference>
<feature type="region of interest" description="Disordered" evidence="6">
    <location>
        <begin position="405"/>
        <end position="424"/>
    </location>
</feature>
<keyword evidence="5 7" id="KW-0472">Membrane</keyword>
<feature type="transmembrane region" description="Helical" evidence="7">
    <location>
        <begin position="82"/>
        <end position="101"/>
    </location>
</feature>
<evidence type="ECO:0000313" key="9">
    <source>
        <dbReference type="EMBL" id="KAG8469863.1"/>
    </source>
</evidence>
<feature type="domain" description="Major facilitator superfamily (MFS) profile" evidence="8">
    <location>
        <begin position="14"/>
        <end position="398"/>
    </location>
</feature>
<feature type="transmembrane region" description="Helical" evidence="7">
    <location>
        <begin position="251"/>
        <end position="268"/>
    </location>
</feature>
<reference evidence="9" key="1">
    <citation type="submission" date="2021-05" db="EMBL/GenBank/DDBJ databases">
        <title>The genome of the haptophyte Pavlova lutheri (Diacronema luteri, Pavlovales) - a model for lipid biosynthesis in eukaryotic algae.</title>
        <authorList>
            <person name="Hulatt C.J."/>
            <person name="Posewitz M.C."/>
        </authorList>
    </citation>
    <scope>NUCLEOTIDE SEQUENCE</scope>
    <source>
        <strain evidence="9">NIVA-4/92</strain>
    </source>
</reference>
<dbReference type="InterPro" id="IPR020846">
    <property type="entry name" value="MFS_dom"/>
</dbReference>
<dbReference type="GO" id="GO:0022857">
    <property type="term" value="F:transmembrane transporter activity"/>
    <property type="evidence" value="ECO:0007669"/>
    <property type="project" value="InterPro"/>
</dbReference>
<feature type="transmembrane region" description="Helical" evidence="7">
    <location>
        <begin position="280"/>
        <end position="300"/>
    </location>
</feature>
<keyword evidence="3 7" id="KW-0812">Transmembrane</keyword>
<dbReference type="Gene3D" id="1.20.1250.20">
    <property type="entry name" value="MFS general substrate transporter like domains"/>
    <property type="match status" value="1"/>
</dbReference>
<name>A0A8J5XKQ5_DIALT</name>
<evidence type="ECO:0000256" key="3">
    <source>
        <dbReference type="ARBA" id="ARBA00022692"/>
    </source>
</evidence>
<feature type="transmembrane region" description="Helical" evidence="7">
    <location>
        <begin position="48"/>
        <end position="70"/>
    </location>
</feature>
<feature type="transmembrane region" description="Helical" evidence="7">
    <location>
        <begin position="107"/>
        <end position="130"/>
    </location>
</feature>
<dbReference type="PANTHER" id="PTHR23506:SF23">
    <property type="entry name" value="GH10249P"/>
    <property type="match status" value="1"/>
</dbReference>
<protein>
    <recommendedName>
        <fullName evidence="8">Major facilitator superfamily (MFS) profile domain-containing protein</fullName>
    </recommendedName>
</protein>
<dbReference type="EMBL" id="JAGTXO010000002">
    <property type="protein sequence ID" value="KAG8469863.1"/>
    <property type="molecule type" value="Genomic_DNA"/>
</dbReference>
<keyword evidence="2" id="KW-0813">Transport</keyword>
<evidence type="ECO:0000256" key="5">
    <source>
        <dbReference type="ARBA" id="ARBA00023136"/>
    </source>
</evidence>
<accession>A0A8J5XKQ5</accession>
<feature type="transmembrane region" description="Helical" evidence="7">
    <location>
        <begin position="16"/>
        <end position="36"/>
    </location>
</feature>
<dbReference type="GO" id="GO:0016020">
    <property type="term" value="C:membrane"/>
    <property type="evidence" value="ECO:0007669"/>
    <property type="project" value="UniProtKB-SubCell"/>
</dbReference>
<organism evidence="9 10">
    <name type="scientific">Diacronema lutheri</name>
    <name type="common">Unicellular marine alga</name>
    <name type="synonym">Monochrysis lutheri</name>
    <dbReference type="NCBI Taxonomy" id="2081491"/>
    <lineage>
        <taxon>Eukaryota</taxon>
        <taxon>Haptista</taxon>
        <taxon>Haptophyta</taxon>
        <taxon>Pavlovophyceae</taxon>
        <taxon>Pavlovales</taxon>
        <taxon>Pavlovaceae</taxon>
        <taxon>Diacronema</taxon>
    </lineage>
</organism>
<evidence type="ECO:0000259" key="8">
    <source>
        <dbReference type="PROSITE" id="PS50850"/>
    </source>
</evidence>
<gene>
    <name evidence="9" type="ORF">KFE25_006318</name>
</gene>
<feature type="compositionally biased region" description="Low complexity" evidence="6">
    <location>
        <begin position="405"/>
        <end position="419"/>
    </location>
</feature>
<dbReference type="Proteomes" id="UP000751190">
    <property type="component" value="Unassembled WGS sequence"/>
</dbReference>
<dbReference type="PROSITE" id="PS50850">
    <property type="entry name" value="MFS"/>
    <property type="match status" value="1"/>
</dbReference>
<dbReference type="InterPro" id="IPR011701">
    <property type="entry name" value="MFS"/>
</dbReference>
<sequence>MEAARPRCRLLPPKEAAALLATFADYFGLAVLSPTLPYFLQELGVANIALWTGIIVTAQFAAVVLGNNVWGAVSDRFGPQRAIQATMAGDALFFGLSAIATRPWSLLLIRFLAGLFSPLVPALACVFAVLTPAETTTGIGRYALSLLLAYVVGAAIVGAAYDEIGWVGMSLVTAAVAVVALCYVTFVPAPAGVLMGKRGEPSGVRAALLSAEFCAHAATAFLMGYAMNALLGVMVVELKEFFGFTVRQTSYVFFVLPAVLALCSLWLVPMTARSLGHERAIGIGSLILIPASALLASPAARVSPFATIVFIQLGVVGLSFQQNANQVIARHIGDKYTINGTGAVVGAGRTAWAAGQAVGPAVSLALYSAVGHWAPWALFGVLHVAVVLLYKALRVPLWSAKPAAPAGGAPVAPSPSGARAEVEGAVAKPHGLGGAGAGSTDATRPIAAVPARVS</sequence>
<dbReference type="SUPFAM" id="SSF103473">
    <property type="entry name" value="MFS general substrate transporter"/>
    <property type="match status" value="1"/>
</dbReference>
<comment type="subcellular location">
    <subcellularLocation>
        <location evidence="1">Membrane</location>
        <topology evidence="1">Multi-pass membrane protein</topology>
    </subcellularLocation>
</comment>